<reference evidence="2" key="1">
    <citation type="submission" date="2016-12" db="EMBL/GenBank/DDBJ databases">
        <authorList>
            <person name="Rodrigo-Torres L."/>
            <person name="Arahal R.D."/>
            <person name="Lucena T."/>
        </authorList>
    </citation>
    <scope>NUCLEOTIDE SEQUENCE [LARGE SCALE GENOMIC DNA]</scope>
</reference>
<accession>A0A1M7YWT8</accession>
<evidence type="ECO:0008006" key="3">
    <source>
        <dbReference type="Google" id="ProtNLM"/>
    </source>
</evidence>
<sequence length="68" mass="7742">MATSIWLDNNLVENAKAIGQSRSRSAAKQIEYWAQIGRMMEDNPNLLYSLVQHQSPTNNKINPPDKDK</sequence>
<dbReference type="Proteomes" id="UP000184600">
    <property type="component" value="Unassembled WGS sequence"/>
</dbReference>
<evidence type="ECO:0000313" key="2">
    <source>
        <dbReference type="Proteomes" id="UP000184600"/>
    </source>
</evidence>
<name>A0A1M7YWT8_9VIBR</name>
<dbReference type="InterPro" id="IPR021831">
    <property type="entry name" value="ParD-like"/>
</dbReference>
<proteinExistence type="predicted"/>
<keyword evidence="2" id="KW-1185">Reference proteome</keyword>
<protein>
    <recommendedName>
        <fullName evidence="3">ParD-like antitoxin of type II bacterial toxin-antitoxin system</fullName>
    </recommendedName>
</protein>
<dbReference type="RefSeq" id="WP_073583659.1">
    <property type="nucleotide sequence ID" value="NZ_AP024898.1"/>
</dbReference>
<evidence type="ECO:0000313" key="1">
    <source>
        <dbReference type="EMBL" id="SHO57081.1"/>
    </source>
</evidence>
<dbReference type="Pfam" id="PF11903">
    <property type="entry name" value="ParD_like"/>
    <property type="match status" value="1"/>
</dbReference>
<gene>
    <name evidence="1" type="ORF">VQ7734_02850</name>
</gene>
<dbReference type="AlphaFoldDB" id="A0A1M7YWT8"/>
<dbReference type="EMBL" id="FRFG01000031">
    <property type="protein sequence ID" value="SHO57081.1"/>
    <property type="molecule type" value="Genomic_DNA"/>
</dbReference>
<dbReference type="OrthoDB" id="5422561at2"/>
<organism evidence="1 2">
    <name type="scientific">Vibrio quintilis</name>
    <dbReference type="NCBI Taxonomy" id="1117707"/>
    <lineage>
        <taxon>Bacteria</taxon>
        <taxon>Pseudomonadati</taxon>
        <taxon>Pseudomonadota</taxon>
        <taxon>Gammaproteobacteria</taxon>
        <taxon>Vibrionales</taxon>
        <taxon>Vibrionaceae</taxon>
        <taxon>Vibrio</taxon>
    </lineage>
</organism>